<accession>A0A7J9S9F1</accession>
<sequence length="29" mass="3116">MRFIASFAKKDAVGVAKAPDFFISPTSGR</sequence>
<organism evidence="1 2">
    <name type="scientific">Methanococcus maripaludis</name>
    <name type="common">Methanococcus deltae</name>
    <dbReference type="NCBI Taxonomy" id="39152"/>
    <lineage>
        <taxon>Archaea</taxon>
        <taxon>Methanobacteriati</taxon>
        <taxon>Methanobacteriota</taxon>
        <taxon>Methanomada group</taxon>
        <taxon>Methanococci</taxon>
        <taxon>Methanococcales</taxon>
        <taxon>Methanococcaceae</taxon>
        <taxon>Methanococcus</taxon>
    </lineage>
</organism>
<evidence type="ECO:0000313" key="2">
    <source>
        <dbReference type="Proteomes" id="UP000536195"/>
    </source>
</evidence>
<gene>
    <name evidence="1" type="ORF">HNP92_001990</name>
</gene>
<dbReference type="EMBL" id="JACHEC010000006">
    <property type="protein sequence ID" value="MBB6402666.1"/>
    <property type="molecule type" value="Genomic_DNA"/>
</dbReference>
<evidence type="ECO:0000313" key="1">
    <source>
        <dbReference type="EMBL" id="MBB6402666.1"/>
    </source>
</evidence>
<dbReference type="Proteomes" id="UP000536195">
    <property type="component" value="Unassembled WGS sequence"/>
</dbReference>
<comment type="caution">
    <text evidence="1">The sequence shown here is derived from an EMBL/GenBank/DDBJ whole genome shotgun (WGS) entry which is preliminary data.</text>
</comment>
<name>A0A7J9S9F1_METMI</name>
<dbReference type="AlphaFoldDB" id="A0A7J9S9F1"/>
<proteinExistence type="predicted"/>
<reference evidence="1 2" key="1">
    <citation type="submission" date="2020-08" db="EMBL/GenBank/DDBJ databases">
        <title>Genomic Encyclopedia of Type Strains, Phase IV (KMG-V): Genome sequencing to study the core and pangenomes of soil and plant-associated prokaryotes.</title>
        <authorList>
            <person name="Whitman W."/>
        </authorList>
    </citation>
    <scope>NUCLEOTIDE SEQUENCE [LARGE SCALE GENOMIC DNA]</scope>
    <source>
        <strain evidence="1 2">C11</strain>
    </source>
</reference>
<protein>
    <submittedName>
        <fullName evidence="1">Uncharacterized protein</fullName>
    </submittedName>
</protein>